<feature type="compositionally biased region" description="Basic and acidic residues" evidence="1">
    <location>
        <begin position="169"/>
        <end position="189"/>
    </location>
</feature>
<accession>A0A060SYF1</accession>
<feature type="region of interest" description="Disordered" evidence="1">
    <location>
        <begin position="58"/>
        <end position="192"/>
    </location>
</feature>
<sequence>MEVAAGSSGYAALGLKIPTFLACGALRGGMNSEDDGSDSGIEAISYRVITVDVIELSDSDSGDQQDLDKVKELPVSNPELTMRRKIVSPNSTRIEDFFKSPSKEKSKNEPKLANDRNPRSGLGSRDKQKTIKTVESTKRRSKNEDISTEHGAIDDKMATSTSQRSSKKRSSELPELPVDRRSKSTRTEHDELDLDQLTYTAVQAERMRLMEQERREKHEESIDASKAARQLFTELYCDKRFKRGRRNGQFIVNDASLRTRLQDLAIFRPAPKFDVNCGTQSAWSLKMWPLIFKTKIPYGQLPSIEDPRFEWLQYAMCSEDNDQVRQKYCANWIRIIHKELDDGMNIGELVDVVLRIAQQLGVPSNVLYCETEGELVRCLDPAIGSVRPRQQIIYHSGVEAPHVGIVASVLQVLADLMTDMLMSDWDIQEIKSPAMLVLKLLLFGAVDFQMEPVRSCIRGSLVKLVEPSSRYLSHEVLAIFTMFGTYRFKLRILECVKGTLLHNALAASYLTQTHTGPTSLRAVFDLMPSLSLFDPSRSENRAEDKHKVACLLHLLDDIQHGLSFADFENDYDGMGDLQDLAFRLENTLKSLQVSDPNSLGLMSAVNALNAIVQTADPVSQYELV</sequence>
<dbReference type="EMBL" id="HG937691">
    <property type="protein sequence ID" value="CDP33708.1"/>
    <property type="molecule type" value="Genomic_DNA"/>
</dbReference>
<evidence type="ECO:0000256" key="1">
    <source>
        <dbReference type="SAM" id="MobiDB-lite"/>
    </source>
</evidence>
<name>A0A060SYF1_BLAAD</name>
<protein>
    <submittedName>
        <fullName evidence="2">ARAD1A15730p</fullName>
    </submittedName>
</protein>
<evidence type="ECO:0000313" key="2">
    <source>
        <dbReference type="EMBL" id="CDP33708.1"/>
    </source>
</evidence>
<reference evidence="2" key="2">
    <citation type="submission" date="2014-06" db="EMBL/GenBank/DDBJ databases">
        <title>The complete genome of Blastobotrys (Arxula) adeninivorans LS3 - a yeast of biotechnological interest.</title>
        <authorList>
            <person name="Kunze G."/>
            <person name="Gaillardin C."/>
            <person name="Czernicka M."/>
            <person name="Durrens P."/>
            <person name="Martin T."/>
            <person name="Boer E."/>
            <person name="Gabaldon T."/>
            <person name="Cruz J."/>
            <person name="Talla E."/>
            <person name="Marck C."/>
            <person name="Goffeau A."/>
            <person name="Barbe V."/>
            <person name="Baret P."/>
            <person name="Baronian K."/>
            <person name="Beier S."/>
            <person name="Bleykasten C."/>
            <person name="Bode R."/>
            <person name="Casaregola S."/>
            <person name="Despons L."/>
            <person name="Fairhead C."/>
            <person name="Giersberg M."/>
            <person name="Gierski P."/>
            <person name="Hahnel U."/>
            <person name="Hartmann A."/>
            <person name="Jankowska D."/>
            <person name="Jubin C."/>
            <person name="Jung P."/>
            <person name="Lafontaine I."/>
            <person name="Leh-Louis V."/>
            <person name="Lemaire M."/>
            <person name="Marcet-Houben M."/>
            <person name="Mascher M."/>
            <person name="Morel G."/>
            <person name="Richard G.-F."/>
            <person name="Riechen J."/>
            <person name="Sacerdot C."/>
            <person name="Sarkar A."/>
            <person name="Savel G."/>
            <person name="Schacherer J."/>
            <person name="Sherman D."/>
            <person name="Straub M.-L."/>
            <person name="Stein N."/>
            <person name="Thierry A."/>
            <person name="Trautwein-Schult A."/>
            <person name="Westhof E."/>
            <person name="Worch S."/>
            <person name="Dujon B."/>
            <person name="Souciet J.-L."/>
            <person name="Wincker P."/>
            <person name="Scholz U."/>
            <person name="Neuveglise N."/>
        </authorList>
    </citation>
    <scope>NUCLEOTIDE SEQUENCE</scope>
    <source>
        <strain evidence="2">LS3</strain>
    </source>
</reference>
<feature type="compositionally biased region" description="Basic and acidic residues" evidence="1">
    <location>
        <begin position="135"/>
        <end position="157"/>
    </location>
</feature>
<reference evidence="2" key="1">
    <citation type="submission" date="2014-02" db="EMBL/GenBank/DDBJ databases">
        <authorList>
            <person name="Genoscope - CEA"/>
        </authorList>
    </citation>
    <scope>NUCLEOTIDE SEQUENCE</scope>
    <source>
        <strain evidence="2">LS3</strain>
    </source>
</reference>
<feature type="compositionally biased region" description="Basic and acidic residues" evidence="1">
    <location>
        <begin position="93"/>
        <end position="129"/>
    </location>
</feature>
<gene>
    <name evidence="2" type="ORF">GNLVRS02_ARAD1A15730g</name>
</gene>
<organism evidence="2">
    <name type="scientific">Blastobotrys adeninivorans</name>
    <name type="common">Yeast</name>
    <name type="synonym">Arxula adeninivorans</name>
    <dbReference type="NCBI Taxonomy" id="409370"/>
    <lineage>
        <taxon>Eukaryota</taxon>
        <taxon>Fungi</taxon>
        <taxon>Dikarya</taxon>
        <taxon>Ascomycota</taxon>
        <taxon>Saccharomycotina</taxon>
        <taxon>Dipodascomycetes</taxon>
        <taxon>Dipodascales</taxon>
        <taxon>Trichomonascaceae</taxon>
        <taxon>Blastobotrys</taxon>
    </lineage>
</organism>
<dbReference type="AlphaFoldDB" id="A0A060SYF1"/>
<proteinExistence type="predicted"/>